<organism evidence="6 7">
    <name type="scientific">Syntrophomonas zehnderi OL-4</name>
    <dbReference type="NCBI Taxonomy" id="690567"/>
    <lineage>
        <taxon>Bacteria</taxon>
        <taxon>Bacillati</taxon>
        <taxon>Bacillota</taxon>
        <taxon>Clostridia</taxon>
        <taxon>Eubacteriales</taxon>
        <taxon>Syntrophomonadaceae</taxon>
        <taxon>Syntrophomonas</taxon>
    </lineage>
</organism>
<feature type="binding site" evidence="3">
    <location>
        <begin position="219"/>
        <end position="223"/>
    </location>
    <ligand>
        <name>CoA</name>
        <dbReference type="ChEBI" id="CHEBI:57287"/>
    </ligand>
</feature>
<dbReference type="PANTHER" id="PTHR21432:SF20">
    <property type="entry name" value="ACETYL-COA HYDROLASE"/>
    <property type="match status" value="1"/>
</dbReference>
<evidence type="ECO:0000259" key="4">
    <source>
        <dbReference type="Pfam" id="PF02550"/>
    </source>
</evidence>
<keyword evidence="7" id="KW-1185">Reference proteome</keyword>
<keyword evidence="2 3" id="KW-0808">Transferase</keyword>
<keyword evidence="6" id="KW-0378">Hydrolase</keyword>
<dbReference type="EMBL" id="CGIH01000012">
    <property type="protein sequence ID" value="CFX23881.1"/>
    <property type="molecule type" value="Genomic_DNA"/>
</dbReference>
<feature type="binding site" evidence="3">
    <location>
        <position position="342"/>
    </location>
    <ligand>
        <name>CoA</name>
        <dbReference type="ChEBI" id="CHEBI:57287"/>
    </ligand>
</feature>
<keyword evidence="3" id="KW-0963">Cytoplasm</keyword>
<comment type="subcellular location">
    <subcellularLocation>
        <location evidence="3">Cytoplasm</location>
    </subcellularLocation>
</comment>
<dbReference type="HAMAP" id="MF_03228">
    <property type="entry name" value="But_CoA_trans"/>
    <property type="match status" value="1"/>
</dbReference>
<dbReference type="OrthoDB" id="9801795at2"/>
<sequence>MSYADEYRSKLVSAEEAVKIVKSGDWLDWGQTLSNPYALDKALAARKGELDDIKIRLVLSAKEHEIWKVDPKGETFHMNNWHFGRADRAQHDKGNAYHIPNLYRNNPLFYRKSLYDDVDVAMFRVPPMNKHGYFNFSCSVAVLRAICDVAKKIIVEVCPGLPWACGGREELIHISEVDYIVEADSPVVEIPSAPATKTDKVIAEHVIKEMTDGACIQLGIGGMPNAVGTLLAESELKDLGCHSEMLCDAFYHLHEAGKLTNKCKSIDRGKTVYAFAAGSHFLYDWIDNNPSMAAYPTNYTNDPYNIAKNDNVVSINNCIEVDLYGQISSESSGTRHISGTGGQLDFVTGAYSSRGGKAIICCTSSYQDKEGRLQSRIVPMLPSGSIVSVPRTQAHIIITEYGKCDLAGRSTWERAERIINIAHPDLRDDLIQEAQKMKIWSKSNKI</sequence>
<feature type="domain" description="Acetyl-CoA hydrolase/transferase N-terminal" evidence="4">
    <location>
        <begin position="4"/>
        <end position="188"/>
    </location>
</feature>
<dbReference type="InterPro" id="IPR026888">
    <property type="entry name" value="AcetylCoA_hyd_C"/>
</dbReference>
<dbReference type="InterPro" id="IPR038460">
    <property type="entry name" value="AcetylCoA_hyd_C_sf"/>
</dbReference>
<dbReference type="Gene3D" id="3.30.750.70">
    <property type="entry name" value="4-hydroxybutyrate coenzyme like domains"/>
    <property type="match status" value="1"/>
</dbReference>
<reference evidence="6 7" key="1">
    <citation type="submission" date="2015-03" db="EMBL/GenBank/DDBJ databases">
        <authorList>
            <person name="Murphy D."/>
        </authorList>
    </citation>
    <scope>NUCLEOTIDE SEQUENCE [LARGE SCALE GENOMIC DNA]</scope>
    <source>
        <strain evidence="6 7">OL-4</strain>
    </source>
</reference>
<dbReference type="PANTHER" id="PTHR21432">
    <property type="entry name" value="ACETYL-COA HYDROLASE-RELATED"/>
    <property type="match status" value="1"/>
</dbReference>
<comment type="pathway">
    <text evidence="3">Lipid metabolism; butanoate metabolism.</text>
</comment>
<feature type="domain" description="Acetyl-CoA hydrolase/transferase C-terminal" evidence="5">
    <location>
        <begin position="278"/>
        <end position="434"/>
    </location>
</feature>
<keyword evidence="3" id="KW-0443">Lipid metabolism</keyword>
<dbReference type="Pfam" id="PF02550">
    <property type="entry name" value="AcetylCoA_hydro"/>
    <property type="match status" value="1"/>
</dbReference>
<evidence type="ECO:0000256" key="3">
    <source>
        <dbReference type="HAMAP-Rule" id="MF_03228"/>
    </source>
</evidence>
<dbReference type="GO" id="GO:0019605">
    <property type="term" value="P:butyrate metabolic process"/>
    <property type="evidence" value="ECO:0007669"/>
    <property type="project" value="UniProtKB-UniRule"/>
</dbReference>
<evidence type="ECO:0000313" key="7">
    <source>
        <dbReference type="Proteomes" id="UP000045545"/>
    </source>
</evidence>
<dbReference type="Gene3D" id="3.40.1080.20">
    <property type="entry name" value="Acetyl-CoA hydrolase/transferase C-terminal domain"/>
    <property type="match status" value="1"/>
</dbReference>
<proteinExistence type="inferred from homology"/>
<evidence type="ECO:0000256" key="2">
    <source>
        <dbReference type="ARBA" id="ARBA00022679"/>
    </source>
</evidence>
<dbReference type="EC" id="2.8.3.-" evidence="3"/>
<evidence type="ECO:0000259" key="5">
    <source>
        <dbReference type="Pfam" id="PF13336"/>
    </source>
</evidence>
<evidence type="ECO:0000256" key="1">
    <source>
        <dbReference type="ARBA" id="ARBA00009632"/>
    </source>
</evidence>
<dbReference type="InterPro" id="IPR003702">
    <property type="entry name" value="ActCoA_hydro_N"/>
</dbReference>
<dbReference type="GO" id="GO:0006084">
    <property type="term" value="P:acetyl-CoA metabolic process"/>
    <property type="evidence" value="ECO:0007669"/>
    <property type="project" value="UniProtKB-UniRule"/>
</dbReference>
<dbReference type="GO" id="GO:0016787">
    <property type="term" value="F:hydrolase activity"/>
    <property type="evidence" value="ECO:0007669"/>
    <property type="project" value="UniProtKB-KW"/>
</dbReference>
<accession>A0A0E4C828</accession>
<dbReference type="InterPro" id="IPR037171">
    <property type="entry name" value="NagB/RpiA_transferase-like"/>
</dbReference>
<name>A0A0E4C828_9FIRM</name>
<dbReference type="InterPro" id="IPR046433">
    <property type="entry name" value="ActCoA_hydro"/>
</dbReference>
<comment type="catalytic activity">
    <reaction evidence="3">
        <text>butanoate + acetyl-CoA = butanoyl-CoA + acetate</text>
        <dbReference type="Rhea" id="RHEA:30071"/>
        <dbReference type="ChEBI" id="CHEBI:17968"/>
        <dbReference type="ChEBI" id="CHEBI:30089"/>
        <dbReference type="ChEBI" id="CHEBI:57288"/>
        <dbReference type="ChEBI" id="CHEBI:57371"/>
    </reaction>
</comment>
<dbReference type="InterPro" id="IPR023990">
    <property type="entry name" value="Butryl-CoA_acetate_CoA_Tfrase"/>
</dbReference>
<dbReference type="STRING" id="690567.834"/>
<dbReference type="GO" id="GO:0005737">
    <property type="term" value="C:cytoplasm"/>
    <property type="evidence" value="ECO:0007669"/>
    <property type="project" value="UniProtKB-SubCell"/>
</dbReference>
<dbReference type="SUPFAM" id="SSF100950">
    <property type="entry name" value="NagB/RpiA/CoA transferase-like"/>
    <property type="match status" value="2"/>
</dbReference>
<comment type="similarity">
    <text evidence="1 3">Belongs to the acetyl-CoA hydrolase/transferase family.</text>
</comment>
<dbReference type="Gene3D" id="3.40.1080.10">
    <property type="entry name" value="Glutaconate Coenzyme A-transferase"/>
    <property type="match status" value="1"/>
</dbReference>
<keyword evidence="3" id="KW-0276">Fatty acid metabolism</keyword>
<protein>
    <recommendedName>
        <fullName evidence="3">Probable butyrate:acetyl-CoA coenzyme A-transferase</fullName>
        <shortName evidence="3">Butyrate CoA-transferase</shortName>
        <ecNumber evidence="3">2.8.3.-</ecNumber>
    </recommendedName>
</protein>
<dbReference type="AlphaFoldDB" id="A0A0E4C828"/>
<dbReference type="GO" id="GO:0006083">
    <property type="term" value="P:acetate metabolic process"/>
    <property type="evidence" value="ECO:0007669"/>
    <property type="project" value="InterPro"/>
</dbReference>
<feature type="binding site" evidence="3">
    <location>
        <position position="319"/>
    </location>
    <ligand>
        <name>CoA</name>
        <dbReference type="ChEBI" id="CHEBI:57287"/>
    </ligand>
</feature>
<dbReference type="Proteomes" id="UP000045545">
    <property type="component" value="Unassembled WGS sequence"/>
</dbReference>
<dbReference type="Pfam" id="PF13336">
    <property type="entry name" value="AcetylCoA_hyd_C"/>
    <property type="match status" value="1"/>
</dbReference>
<dbReference type="UniPathway" id="UPA00863"/>
<comment type="function">
    <text evidence="3">Coenzyme A-transferase that converts butyrate to butyryl-CoA.</text>
</comment>
<feature type="active site" description="5-glutamyl coenzyme A thioester intermediate" evidence="3">
    <location>
        <position position="244"/>
    </location>
</feature>
<dbReference type="GO" id="GO:0008775">
    <property type="term" value="F:acetate CoA-transferase activity"/>
    <property type="evidence" value="ECO:0007669"/>
    <property type="project" value="InterPro"/>
</dbReference>
<gene>
    <name evidence="6" type="ORF">834</name>
</gene>
<evidence type="ECO:0000313" key="6">
    <source>
        <dbReference type="EMBL" id="CFX23881.1"/>
    </source>
</evidence>